<evidence type="ECO:0000256" key="2">
    <source>
        <dbReference type="SAM" id="SignalP"/>
    </source>
</evidence>
<keyword evidence="3" id="KW-0378">Hydrolase</keyword>
<name>A0A7C4QP63_9PLAN</name>
<gene>
    <name evidence="3" type="ORF">ENS64_08910</name>
</gene>
<accession>A0A7C4QP63</accession>
<comment type="caution">
    <text evidence="3">The sequence shown here is derived from an EMBL/GenBank/DDBJ whole genome shotgun (WGS) entry which is preliminary data.</text>
</comment>
<dbReference type="EMBL" id="DSVQ01000012">
    <property type="protein sequence ID" value="HGT39364.1"/>
    <property type="molecule type" value="Genomic_DNA"/>
</dbReference>
<organism evidence="3">
    <name type="scientific">Schlesneria paludicola</name>
    <dbReference type="NCBI Taxonomy" id="360056"/>
    <lineage>
        <taxon>Bacteria</taxon>
        <taxon>Pseudomonadati</taxon>
        <taxon>Planctomycetota</taxon>
        <taxon>Planctomycetia</taxon>
        <taxon>Planctomycetales</taxon>
        <taxon>Planctomycetaceae</taxon>
        <taxon>Schlesneria</taxon>
    </lineage>
</organism>
<feature type="signal peptide" evidence="2">
    <location>
        <begin position="1"/>
        <end position="21"/>
    </location>
</feature>
<dbReference type="InterPro" id="IPR008969">
    <property type="entry name" value="CarboxyPept-like_regulatory"/>
</dbReference>
<proteinExistence type="predicted"/>
<feature type="compositionally biased region" description="Basic and acidic residues" evidence="1">
    <location>
        <begin position="154"/>
        <end position="171"/>
    </location>
</feature>
<dbReference type="SUPFAM" id="SSF49464">
    <property type="entry name" value="Carboxypeptidase regulatory domain-like"/>
    <property type="match status" value="1"/>
</dbReference>
<dbReference type="GO" id="GO:0004180">
    <property type="term" value="F:carboxypeptidase activity"/>
    <property type="evidence" value="ECO:0007669"/>
    <property type="project" value="UniProtKB-KW"/>
</dbReference>
<protein>
    <submittedName>
        <fullName evidence="3">Carboxypeptidase regulatory-like domain-containing protein</fullName>
    </submittedName>
</protein>
<evidence type="ECO:0000313" key="3">
    <source>
        <dbReference type="EMBL" id="HGT39364.1"/>
    </source>
</evidence>
<keyword evidence="2" id="KW-0732">Signal</keyword>
<dbReference type="Gene3D" id="2.60.40.10">
    <property type="entry name" value="Immunoglobulins"/>
    <property type="match status" value="1"/>
</dbReference>
<keyword evidence="3" id="KW-0121">Carboxypeptidase</keyword>
<feature type="region of interest" description="Disordered" evidence="1">
    <location>
        <begin position="108"/>
        <end position="171"/>
    </location>
</feature>
<keyword evidence="3" id="KW-0645">Protease</keyword>
<dbReference type="AlphaFoldDB" id="A0A7C4QP63"/>
<sequence length="171" mass="17672">MLVWSVVRHPLLPAVMMAAFACGLFGGCGGKAATDPQREPVYKASGVVTRKGAPVEGAVVQLLSTSGKPGASGVTDAQGKFVLSTYGNGDGAVEGEFVVLISKPDSTSALPASGATESDDYVPPPEPTGDQVPQRPKNLLPAKYANPLQSGLKTRIDSQGDNTKLEFDLTD</sequence>
<feature type="chain" id="PRO_5028035298" evidence="2">
    <location>
        <begin position="22"/>
        <end position="171"/>
    </location>
</feature>
<evidence type="ECO:0000256" key="1">
    <source>
        <dbReference type="SAM" id="MobiDB-lite"/>
    </source>
</evidence>
<reference evidence="3" key="1">
    <citation type="journal article" date="2020" name="mSystems">
        <title>Genome- and Community-Level Interaction Insights into Carbon Utilization and Element Cycling Functions of Hydrothermarchaeota in Hydrothermal Sediment.</title>
        <authorList>
            <person name="Zhou Z."/>
            <person name="Liu Y."/>
            <person name="Xu W."/>
            <person name="Pan J."/>
            <person name="Luo Z.H."/>
            <person name="Li M."/>
        </authorList>
    </citation>
    <scope>NUCLEOTIDE SEQUENCE [LARGE SCALE GENOMIC DNA]</scope>
    <source>
        <strain evidence="3">SpSt-508</strain>
    </source>
</reference>
<dbReference type="InterPro" id="IPR013783">
    <property type="entry name" value="Ig-like_fold"/>
</dbReference>